<protein>
    <submittedName>
        <fullName evidence="1">Uncharacterized protein</fullName>
    </submittedName>
</protein>
<name>A0A1G7XYF3_9ACTN</name>
<accession>A0A1G7XYF3</accession>
<dbReference type="AlphaFoldDB" id="A0A1G7XYF3"/>
<dbReference type="EMBL" id="FNAX01000035">
    <property type="protein sequence ID" value="SDG89133.1"/>
    <property type="molecule type" value="Genomic_DNA"/>
</dbReference>
<reference evidence="1 2" key="1">
    <citation type="submission" date="2016-10" db="EMBL/GenBank/DDBJ databases">
        <authorList>
            <person name="de Groot N.N."/>
        </authorList>
    </citation>
    <scope>NUCLEOTIDE SEQUENCE [LARGE SCALE GENOMIC DNA]</scope>
    <source>
        <strain evidence="1 2">CGMCC 4.1859</strain>
    </source>
</reference>
<evidence type="ECO:0000313" key="2">
    <source>
        <dbReference type="Proteomes" id="UP000198614"/>
    </source>
</evidence>
<evidence type="ECO:0000313" key="1">
    <source>
        <dbReference type="EMBL" id="SDG89133.1"/>
    </source>
</evidence>
<dbReference type="OrthoDB" id="9134227at2"/>
<organism evidence="1 2">
    <name type="scientific">Streptomyces griseoaurantiacus</name>
    <dbReference type="NCBI Taxonomy" id="68213"/>
    <lineage>
        <taxon>Bacteria</taxon>
        <taxon>Bacillati</taxon>
        <taxon>Actinomycetota</taxon>
        <taxon>Actinomycetes</taxon>
        <taxon>Kitasatosporales</taxon>
        <taxon>Streptomycetaceae</taxon>
        <taxon>Streptomyces</taxon>
        <taxon>Streptomyces aurantiacus group</taxon>
    </lineage>
</organism>
<proteinExistence type="predicted"/>
<dbReference type="Proteomes" id="UP000198614">
    <property type="component" value="Unassembled WGS sequence"/>
</dbReference>
<gene>
    <name evidence="1" type="ORF">SAMN05216260_1356</name>
</gene>
<sequence length="604" mass="67813">MNRSRSQAMTAFLPGAVFRHEQRLRGRVQAVDGDVVKKLNEDVIYDEISRYLERWSEDARAALPVPQGRLRQNFVLVSPDLVRFEVFPLVLECVRRSCRRVRTYAKAQQLAADPRCRTCSAPLRQLPYFNAHNCGRIRPMYVPKCRVPAHGYDHIVFENTGSFVTALWRCVGPGCGGAKLQGTSQSPCGCEWKDAAGRAMMRARTFNDTRAYQVHALQLVNIDNSEFRQYQRHPQRGRIAAAHYLNLIDSTAQGLGDAAQTVTVPRLSPQEWQQKEQQLRQINMGEEAIEQIRRMMGPEESGLAALPSTDADNARWELLGADRPFVERAAVFDPAQIQRITLDDQCARFAELQDRLAQQTTERAREQARTLGIAEIAVTWEFPVARVAFGYTREEHEPERGVLTGFHNKYHHDGKYPVYVAASDTEALLVTFSARSVLSFLNAKGLTAGVAEDESAARRRLLELFTDQDDPEAARAAATVHTVIHTLGHLLLRSLDDGQVGLAENTLAEWVVTKALTVAIYADNVREFTLGSLWTLLSNRVLSWLESTADSVLSCENDPLCHQSSPRCCERCVYLTFGCQLFNDDLDRGLAAEFLRHTAASSHT</sequence>